<dbReference type="AlphaFoldDB" id="A0A0C4E409"/>
<organism evidence="3 4">
    <name type="scientific">Magnaporthiopsis poae (strain ATCC 64411 / 73-15)</name>
    <name type="common">Kentucky bluegrass fungus</name>
    <name type="synonym">Magnaporthe poae</name>
    <dbReference type="NCBI Taxonomy" id="644358"/>
    <lineage>
        <taxon>Eukaryota</taxon>
        <taxon>Fungi</taxon>
        <taxon>Dikarya</taxon>
        <taxon>Ascomycota</taxon>
        <taxon>Pezizomycotina</taxon>
        <taxon>Sordariomycetes</taxon>
        <taxon>Sordariomycetidae</taxon>
        <taxon>Magnaporthales</taxon>
        <taxon>Magnaporthaceae</taxon>
        <taxon>Magnaporthiopsis</taxon>
    </lineage>
</organism>
<evidence type="ECO:0000313" key="4">
    <source>
        <dbReference type="Proteomes" id="UP000011715"/>
    </source>
</evidence>
<dbReference type="Proteomes" id="UP000011715">
    <property type="component" value="Unassembled WGS sequence"/>
</dbReference>
<keyword evidence="4" id="KW-1185">Reference proteome</keyword>
<feature type="region of interest" description="Disordered" evidence="1">
    <location>
        <begin position="1"/>
        <end position="40"/>
    </location>
</feature>
<dbReference type="VEuPathDB" id="FungiDB:MAPG_07196"/>
<reference evidence="3" key="4">
    <citation type="journal article" date="2015" name="G3 (Bethesda)">
        <title>Genome sequences of three phytopathogenic species of the Magnaporthaceae family of fungi.</title>
        <authorList>
            <person name="Okagaki L.H."/>
            <person name="Nunes C.C."/>
            <person name="Sailsbery J."/>
            <person name="Clay B."/>
            <person name="Brown D."/>
            <person name="John T."/>
            <person name="Oh Y."/>
            <person name="Young N."/>
            <person name="Fitzgerald M."/>
            <person name="Haas B.J."/>
            <person name="Zeng Q."/>
            <person name="Young S."/>
            <person name="Adiconis X."/>
            <person name="Fan L."/>
            <person name="Levin J.Z."/>
            <person name="Mitchell T.K."/>
            <person name="Okubara P.A."/>
            <person name="Farman M.L."/>
            <person name="Kohn L.M."/>
            <person name="Birren B."/>
            <person name="Ma L.-J."/>
            <person name="Dean R.A."/>
        </authorList>
    </citation>
    <scope>NUCLEOTIDE SEQUENCE</scope>
    <source>
        <strain evidence="3">ATCC 64411 / 73-15</strain>
    </source>
</reference>
<feature type="compositionally biased region" description="Basic residues" evidence="1">
    <location>
        <begin position="1"/>
        <end position="14"/>
    </location>
</feature>
<sequence>MDEPTHHHHCHHYHHFSETKRNQAPEFSGFQSKSSSQAVSHTTLAGPVPALAQFDYLGTHTDRHTTQHSTCVAYPFRPIRAVSETPSNVIPLLTDKDTGVVWSHQACPLFSPGHAVANSQLTTHTNSRFGLTTQIGNFPPLHVRQKASQPIGADHGGQAGSAFTQGARPPSPGHVWVVLFSSEPFAPLIPSF</sequence>
<protein>
    <submittedName>
        <fullName evidence="2 3">Uncharacterized protein</fullName>
    </submittedName>
</protein>
<proteinExistence type="predicted"/>
<dbReference type="EMBL" id="ADBL01001739">
    <property type="status" value="NOT_ANNOTATED_CDS"/>
    <property type="molecule type" value="Genomic_DNA"/>
</dbReference>
<name>A0A0C4E409_MAGP6</name>
<evidence type="ECO:0000313" key="2">
    <source>
        <dbReference type="EMBL" id="KLU88209.1"/>
    </source>
</evidence>
<feature type="compositionally biased region" description="Polar residues" evidence="1">
    <location>
        <begin position="29"/>
        <end position="40"/>
    </location>
</feature>
<evidence type="ECO:0000256" key="1">
    <source>
        <dbReference type="SAM" id="MobiDB-lite"/>
    </source>
</evidence>
<evidence type="ECO:0000313" key="3">
    <source>
        <dbReference type="EnsemblFungi" id="MAPG_07196T0"/>
    </source>
</evidence>
<reference evidence="4" key="1">
    <citation type="submission" date="2010-05" db="EMBL/GenBank/DDBJ databases">
        <title>The genome sequence of Magnaporthe poae strain ATCC 64411.</title>
        <authorList>
            <person name="Ma L.-J."/>
            <person name="Dead R."/>
            <person name="Young S."/>
            <person name="Zeng Q."/>
            <person name="Koehrsen M."/>
            <person name="Alvarado L."/>
            <person name="Berlin A."/>
            <person name="Chapman S.B."/>
            <person name="Chen Z."/>
            <person name="Freedman E."/>
            <person name="Gellesch M."/>
            <person name="Goldberg J."/>
            <person name="Griggs A."/>
            <person name="Gujja S."/>
            <person name="Heilman E.R."/>
            <person name="Heiman D."/>
            <person name="Hepburn T."/>
            <person name="Howarth C."/>
            <person name="Jen D."/>
            <person name="Larson L."/>
            <person name="Mehta T."/>
            <person name="Neiman D."/>
            <person name="Pearson M."/>
            <person name="Roberts A."/>
            <person name="Saif S."/>
            <person name="Shea T."/>
            <person name="Shenoy N."/>
            <person name="Sisk P."/>
            <person name="Stolte C."/>
            <person name="Sykes S."/>
            <person name="Walk T."/>
            <person name="White J."/>
            <person name="Yandava C."/>
            <person name="Haas B."/>
            <person name="Nusbaum C."/>
            <person name="Birren B."/>
        </authorList>
    </citation>
    <scope>NUCLEOTIDE SEQUENCE [LARGE SCALE GENOMIC DNA]</scope>
    <source>
        <strain evidence="4">ATCC 64411 / 73-15</strain>
    </source>
</reference>
<reference evidence="2" key="3">
    <citation type="submission" date="2011-03" db="EMBL/GenBank/DDBJ databases">
        <title>Annotation of Magnaporthe poae ATCC 64411.</title>
        <authorList>
            <person name="Ma L.-J."/>
            <person name="Dead R."/>
            <person name="Young S.K."/>
            <person name="Zeng Q."/>
            <person name="Gargeya S."/>
            <person name="Fitzgerald M."/>
            <person name="Haas B."/>
            <person name="Abouelleil A."/>
            <person name="Alvarado L."/>
            <person name="Arachchi H.M."/>
            <person name="Berlin A."/>
            <person name="Brown A."/>
            <person name="Chapman S.B."/>
            <person name="Chen Z."/>
            <person name="Dunbar C."/>
            <person name="Freedman E."/>
            <person name="Gearin G."/>
            <person name="Gellesch M."/>
            <person name="Goldberg J."/>
            <person name="Griggs A."/>
            <person name="Gujja S."/>
            <person name="Heiman D."/>
            <person name="Howarth C."/>
            <person name="Larson L."/>
            <person name="Lui A."/>
            <person name="MacDonald P.J.P."/>
            <person name="Mehta T."/>
            <person name="Montmayeur A."/>
            <person name="Murphy C."/>
            <person name="Neiman D."/>
            <person name="Pearson M."/>
            <person name="Priest M."/>
            <person name="Roberts A."/>
            <person name="Saif S."/>
            <person name="Shea T."/>
            <person name="Shenoy N."/>
            <person name="Sisk P."/>
            <person name="Stolte C."/>
            <person name="Sykes S."/>
            <person name="Yandava C."/>
            <person name="Wortman J."/>
            <person name="Nusbaum C."/>
            <person name="Birren B."/>
        </authorList>
    </citation>
    <scope>NUCLEOTIDE SEQUENCE</scope>
    <source>
        <strain evidence="2">ATCC 64411</strain>
    </source>
</reference>
<dbReference type="EnsemblFungi" id="MAPG_07196T0">
    <property type="protein sequence ID" value="MAPG_07196T0"/>
    <property type="gene ID" value="MAPG_07196"/>
</dbReference>
<gene>
    <name evidence="2" type="ORF">MAPG_07196</name>
</gene>
<accession>A0A0C4E409</accession>
<dbReference type="EMBL" id="GL876971">
    <property type="protein sequence ID" value="KLU88209.1"/>
    <property type="molecule type" value="Genomic_DNA"/>
</dbReference>
<reference evidence="2" key="2">
    <citation type="submission" date="2010-05" db="EMBL/GenBank/DDBJ databases">
        <title>The Genome Sequence of Magnaporthe poae strain ATCC 64411.</title>
        <authorList>
            <consortium name="The Broad Institute Genome Sequencing Platform"/>
            <consortium name="Broad Institute Genome Sequencing Center for Infectious Disease"/>
            <person name="Ma L.-J."/>
            <person name="Dead R."/>
            <person name="Young S."/>
            <person name="Zeng Q."/>
            <person name="Koehrsen M."/>
            <person name="Alvarado L."/>
            <person name="Berlin A."/>
            <person name="Chapman S.B."/>
            <person name="Chen Z."/>
            <person name="Freedman E."/>
            <person name="Gellesch M."/>
            <person name="Goldberg J."/>
            <person name="Griggs A."/>
            <person name="Gujja S."/>
            <person name="Heilman E.R."/>
            <person name="Heiman D."/>
            <person name="Hepburn T."/>
            <person name="Howarth C."/>
            <person name="Jen D."/>
            <person name="Larson L."/>
            <person name="Mehta T."/>
            <person name="Neiman D."/>
            <person name="Pearson M."/>
            <person name="Roberts A."/>
            <person name="Saif S."/>
            <person name="Shea T."/>
            <person name="Shenoy N."/>
            <person name="Sisk P."/>
            <person name="Stolte C."/>
            <person name="Sykes S."/>
            <person name="Walk T."/>
            <person name="White J."/>
            <person name="Yandava C."/>
            <person name="Haas B."/>
            <person name="Nusbaum C."/>
            <person name="Birren B."/>
        </authorList>
    </citation>
    <scope>NUCLEOTIDE SEQUENCE</scope>
    <source>
        <strain evidence="2">ATCC 64411</strain>
    </source>
</reference>
<reference evidence="3" key="5">
    <citation type="submission" date="2015-06" db="UniProtKB">
        <authorList>
            <consortium name="EnsemblFungi"/>
        </authorList>
    </citation>
    <scope>IDENTIFICATION</scope>
    <source>
        <strain evidence="3">ATCC 64411</strain>
    </source>
</reference>